<evidence type="ECO:0000313" key="2">
    <source>
        <dbReference type="EMBL" id="XBO37407.1"/>
    </source>
</evidence>
<evidence type="ECO:0000259" key="1">
    <source>
        <dbReference type="SMART" id="SM01008"/>
    </source>
</evidence>
<dbReference type="Gene3D" id="3.90.1170.50">
    <property type="entry name" value="Aldehyde oxidase/xanthine dehydrogenase, a/b hammerhead"/>
    <property type="match status" value="1"/>
</dbReference>
<dbReference type="InterPro" id="IPR000674">
    <property type="entry name" value="Ald_Oxase/Xan_DH_a/b"/>
</dbReference>
<protein>
    <submittedName>
        <fullName evidence="2">Molybdopterin cofactor-binding domain-containing protein</fullName>
    </submittedName>
</protein>
<dbReference type="InterPro" id="IPR052516">
    <property type="entry name" value="N-heterocyclic_Hydroxylase"/>
</dbReference>
<dbReference type="PANTHER" id="PTHR47495">
    <property type="entry name" value="ALDEHYDE DEHYDROGENASE"/>
    <property type="match status" value="1"/>
</dbReference>
<feature type="domain" description="Aldehyde oxidase/xanthine dehydrogenase a/b hammerhead" evidence="1">
    <location>
        <begin position="171"/>
        <end position="244"/>
    </location>
</feature>
<dbReference type="Pfam" id="PF02738">
    <property type="entry name" value="MoCoBD_1"/>
    <property type="match status" value="1"/>
</dbReference>
<gene>
    <name evidence="2" type="ORF">ABEG18_16935</name>
</gene>
<dbReference type="InterPro" id="IPR036856">
    <property type="entry name" value="Ald_Oxase/Xan_DH_a/b_sf"/>
</dbReference>
<dbReference type="PIRSF" id="PIRSF036389">
    <property type="entry name" value="IOR_B"/>
    <property type="match status" value="1"/>
</dbReference>
<name>A0AAU7JAZ5_9HYPH</name>
<organism evidence="2">
    <name type="scientific">Alsobacter sp. KACC 23698</name>
    <dbReference type="NCBI Taxonomy" id="3149229"/>
    <lineage>
        <taxon>Bacteria</taxon>
        <taxon>Pseudomonadati</taxon>
        <taxon>Pseudomonadota</taxon>
        <taxon>Alphaproteobacteria</taxon>
        <taxon>Hyphomicrobiales</taxon>
        <taxon>Alsobacteraceae</taxon>
        <taxon>Alsobacter</taxon>
    </lineage>
</organism>
<sequence length="703" mass="73290">MTALPADLALNPLLSRWFAVEADGAVTIRTGKVELGQGAVTAIAALAAAELGVPLSRLRVVAGDTRAAPDEGMTAGSLSVEQGGAAMRVAAAQIRTLFAAAAAARLGCATDAVIVQDGVFSGPGRNASLSYADLAPEVDLDRSAADLPVPELLGGVAAERQPRLDLRAKLTGAAFIQDLDRPGLRHGRVVRPPRPGAELVSLDRASVAALPGVVAVVVDGSFVGVVADREEDADHAAAAAQRLAAWTAPDLPVVDDEGAWMEGVEPVATIPVVRDDGEAAPAARRHEAAYSRPYLAHASIGPSTALAEWSFDGRLTVWSQTQGVYPLRAQLARVLELAPEMVDVVHAMGAGCYGHNGADDVALDAALLARAAQAPVLCRWTRADELSWSPFGAPMRIRLAAGLDAHGAIVDWTHEVWSPPHVARPGFGSGVNLLAAQHLAKRSAPSPVVQFPGPSGAGDRNAVPLYRVGRRSVVHHLLPQGPLRSSALRSLGAHGNVFAIESFLDELAALAGRDPLEFRLAHMEDPRARAVLAAAAEEAGWDPAEPGGEGEGRGLAFARYKNMGGYCAIVARVAIAETVRLTHVVAAVDCGAVVHRDGLVNQIEGGIVQAASWTLKEQVRWTAEGVATRSWADYPILRFSECPRIAVRILEPTGAPPLGAGECATGPTAAAIGNAVAHALGVRVRHMPLTPERIEAAIHASTM</sequence>
<dbReference type="PANTHER" id="PTHR47495:SF1">
    <property type="entry name" value="BLL3820 PROTEIN"/>
    <property type="match status" value="1"/>
</dbReference>
<dbReference type="InterPro" id="IPR046867">
    <property type="entry name" value="AldOxase/xan_DH_MoCoBD2"/>
</dbReference>
<dbReference type="RefSeq" id="WP_406854227.1">
    <property type="nucleotide sequence ID" value="NZ_CP157484.1"/>
</dbReference>
<dbReference type="InterPro" id="IPR008274">
    <property type="entry name" value="AldOxase/xan_DH_MoCoBD1"/>
</dbReference>
<dbReference type="SUPFAM" id="SSF54665">
    <property type="entry name" value="CO dehydrogenase molybdoprotein N-domain-like"/>
    <property type="match status" value="1"/>
</dbReference>
<dbReference type="EMBL" id="CP157484">
    <property type="protein sequence ID" value="XBO37407.1"/>
    <property type="molecule type" value="Genomic_DNA"/>
</dbReference>
<proteinExistence type="predicted"/>
<dbReference type="Gene3D" id="3.30.365.10">
    <property type="entry name" value="Aldehyde oxidase/xanthine dehydrogenase, molybdopterin binding domain"/>
    <property type="match status" value="3"/>
</dbReference>
<dbReference type="SUPFAM" id="SSF56003">
    <property type="entry name" value="Molybdenum cofactor-binding domain"/>
    <property type="match status" value="2"/>
</dbReference>
<dbReference type="SMART" id="SM01008">
    <property type="entry name" value="Ald_Xan_dh_C"/>
    <property type="match status" value="1"/>
</dbReference>
<dbReference type="Pfam" id="PF20256">
    <property type="entry name" value="MoCoBD_2"/>
    <property type="match status" value="2"/>
</dbReference>
<accession>A0AAU7JAZ5</accession>
<dbReference type="InterPro" id="IPR037165">
    <property type="entry name" value="AldOxase/xan_DH_Mopterin-bd_sf"/>
</dbReference>
<dbReference type="AlphaFoldDB" id="A0AAU7JAZ5"/>
<reference evidence="2" key="1">
    <citation type="submission" date="2024-05" db="EMBL/GenBank/DDBJ databases">
        <authorList>
            <person name="Kim S."/>
            <person name="Heo J."/>
            <person name="Choi H."/>
            <person name="Choi Y."/>
            <person name="Kwon S.-W."/>
            <person name="Kim Y."/>
        </authorList>
    </citation>
    <scope>NUCLEOTIDE SEQUENCE</scope>
    <source>
        <strain evidence="2">KACC 23698</strain>
    </source>
</reference>
<dbReference type="InterPro" id="IPR012368">
    <property type="entry name" value="OxRdtase_Mopterin-bd_su_IorB"/>
</dbReference>
<dbReference type="GO" id="GO:0016491">
    <property type="term" value="F:oxidoreductase activity"/>
    <property type="evidence" value="ECO:0007669"/>
    <property type="project" value="InterPro"/>
</dbReference>